<proteinExistence type="predicted"/>
<name>A0A6A8NG39_ENTFC</name>
<gene>
    <name evidence="1" type="ORF">GKZ95_03945</name>
</gene>
<sequence>MSYTLNQELLIRNLVKEKVRDIHQLLHDKKSVLSDRQLEIARRELNQYQELLYQNRLNQQMEMR</sequence>
<organism evidence="1">
    <name type="scientific">Enterococcus faecium</name>
    <name type="common">Streptococcus faecium</name>
    <dbReference type="NCBI Taxonomy" id="1352"/>
    <lineage>
        <taxon>Bacteria</taxon>
        <taxon>Bacillati</taxon>
        <taxon>Bacillota</taxon>
        <taxon>Bacilli</taxon>
        <taxon>Lactobacillales</taxon>
        <taxon>Enterococcaceae</taxon>
        <taxon>Enterococcus</taxon>
    </lineage>
</organism>
<dbReference type="AlphaFoldDB" id="A0A6A8NG39"/>
<reference evidence="1" key="1">
    <citation type="submission" date="2019-10" db="EMBL/GenBank/DDBJ databases">
        <title>Identification of the same linezolid-resistant Tn6246::fexB-poxtA-carrying Enterococcus faecium strain colonizing a hospitalized patient and bovines in different continents.</title>
        <authorList>
            <person name="Tedim A.P."/>
            <person name="Freitas A.R."/>
            <person name="Novais C."/>
            <person name="Duarte B."/>
            <person name="Elghaieb H."/>
            <person name="Abbassi M.S."/>
            <person name="Peixe L."/>
        </authorList>
    </citation>
    <scope>NUCLEOTIDE SEQUENCE</scope>
    <source>
        <strain evidence="1">2FEZ</strain>
    </source>
</reference>
<comment type="caution">
    <text evidence="1">The sequence shown here is derived from an EMBL/GenBank/DDBJ whole genome shotgun (WGS) entry which is preliminary data.</text>
</comment>
<dbReference type="EMBL" id="WLYP01000002">
    <property type="protein sequence ID" value="MTD35034.1"/>
    <property type="molecule type" value="Genomic_DNA"/>
</dbReference>
<dbReference type="RefSeq" id="WP_154731710.1">
    <property type="nucleotide sequence ID" value="NZ_JACYYY010000002.1"/>
</dbReference>
<evidence type="ECO:0000313" key="1">
    <source>
        <dbReference type="EMBL" id="MTD35034.1"/>
    </source>
</evidence>
<protein>
    <submittedName>
        <fullName evidence="1">Uncharacterized protein</fullName>
    </submittedName>
</protein>
<accession>A0A6A8NG39</accession>